<dbReference type="PROSITE" id="PS51278">
    <property type="entry name" value="GATASE_TYPE_2"/>
    <property type="match status" value="1"/>
</dbReference>
<evidence type="ECO:0000259" key="9">
    <source>
        <dbReference type="PROSITE" id="PS51278"/>
    </source>
</evidence>
<evidence type="ECO:0000256" key="1">
    <source>
        <dbReference type="ARBA" id="ARBA00001031"/>
    </source>
</evidence>
<keyword evidence="6" id="KW-0677">Repeat</keyword>
<dbReference type="CDD" id="cd05009">
    <property type="entry name" value="SIS_GlmS_GlmD_2"/>
    <property type="match status" value="1"/>
</dbReference>
<dbReference type="InterPro" id="IPR005855">
    <property type="entry name" value="GFAT"/>
</dbReference>
<feature type="domain" description="SIS" evidence="10">
    <location>
        <begin position="452"/>
        <end position="590"/>
    </location>
</feature>
<accession>A0ABT9V961</accession>
<organism evidence="11 12">
    <name type="scientific">Anoxybacillus andreesenii</name>
    <dbReference type="NCBI Taxonomy" id="1325932"/>
    <lineage>
        <taxon>Bacteria</taxon>
        <taxon>Bacillati</taxon>
        <taxon>Bacillota</taxon>
        <taxon>Bacilli</taxon>
        <taxon>Bacillales</taxon>
        <taxon>Anoxybacillaceae</taxon>
        <taxon>Anoxybacillus</taxon>
    </lineage>
</organism>
<feature type="initiator methionine" description="Removed" evidence="8">
    <location>
        <position position="1"/>
    </location>
</feature>
<gene>
    <name evidence="8" type="primary">glmS</name>
    <name evidence="11" type="ORF">J2S07_003830</name>
</gene>
<dbReference type="RefSeq" id="WP_307151955.1">
    <property type="nucleotide sequence ID" value="NZ_JAUSTU010000029.1"/>
</dbReference>
<feature type="domain" description="SIS" evidence="10">
    <location>
        <begin position="279"/>
        <end position="422"/>
    </location>
</feature>
<dbReference type="InterPro" id="IPR046348">
    <property type="entry name" value="SIS_dom_sf"/>
</dbReference>
<dbReference type="InterPro" id="IPR017932">
    <property type="entry name" value="GATase_2_dom"/>
</dbReference>
<comment type="catalytic activity">
    <reaction evidence="1 8">
        <text>D-fructose 6-phosphate + L-glutamine = D-glucosamine 6-phosphate + L-glutamate</text>
        <dbReference type="Rhea" id="RHEA:13237"/>
        <dbReference type="ChEBI" id="CHEBI:29985"/>
        <dbReference type="ChEBI" id="CHEBI:58359"/>
        <dbReference type="ChEBI" id="CHEBI:58725"/>
        <dbReference type="ChEBI" id="CHEBI:61527"/>
        <dbReference type="EC" id="2.6.1.16"/>
    </reaction>
</comment>
<dbReference type="SUPFAM" id="SSF56235">
    <property type="entry name" value="N-terminal nucleophile aminohydrolases (Ntn hydrolases)"/>
    <property type="match status" value="1"/>
</dbReference>
<evidence type="ECO:0000313" key="12">
    <source>
        <dbReference type="Proteomes" id="UP001231362"/>
    </source>
</evidence>
<dbReference type="InterPro" id="IPR035466">
    <property type="entry name" value="GlmS/AgaS_SIS"/>
</dbReference>
<name>A0ABT9V961_9BACL</name>
<dbReference type="PROSITE" id="PS51464">
    <property type="entry name" value="SIS"/>
    <property type="match status" value="2"/>
</dbReference>
<dbReference type="CDD" id="cd00714">
    <property type="entry name" value="GFAT"/>
    <property type="match status" value="1"/>
</dbReference>
<protein>
    <recommendedName>
        <fullName evidence="3 8">Glutamine--fructose-6-phosphate aminotransferase [isomerizing]</fullName>
        <ecNumber evidence="2 8">2.6.1.16</ecNumber>
    </recommendedName>
    <alternativeName>
        <fullName evidence="8">D-fructose-6-phosphate amidotransferase</fullName>
    </alternativeName>
    <alternativeName>
        <fullName evidence="8">GFAT</fullName>
    </alternativeName>
    <alternativeName>
        <fullName evidence="8">Glucosamine-6-phosphate synthase</fullName>
    </alternativeName>
    <alternativeName>
        <fullName evidence="8">Hexosephosphate aminotransferase</fullName>
    </alternativeName>
    <alternativeName>
        <fullName evidence="8">L-glutamine--D-fructose-6-phosphate amidotransferase</fullName>
    </alternativeName>
</protein>
<dbReference type="InterPro" id="IPR047084">
    <property type="entry name" value="GFAT_N"/>
</dbReference>
<comment type="subcellular location">
    <subcellularLocation>
        <location evidence="8">Cytoplasm</location>
    </subcellularLocation>
</comment>
<dbReference type="HAMAP" id="MF_00164">
    <property type="entry name" value="GlmS"/>
    <property type="match status" value="1"/>
</dbReference>
<dbReference type="GO" id="GO:0004360">
    <property type="term" value="F:glutamine-fructose-6-phosphate transaminase (isomerizing) activity"/>
    <property type="evidence" value="ECO:0007669"/>
    <property type="project" value="UniProtKB-EC"/>
</dbReference>
<dbReference type="Gene3D" id="3.60.20.10">
    <property type="entry name" value="Glutamine Phosphoribosylpyrophosphate, subunit 1, domain 1"/>
    <property type="match status" value="1"/>
</dbReference>
<keyword evidence="12" id="KW-1185">Reference proteome</keyword>
<keyword evidence="5 8" id="KW-0808">Transferase</keyword>
<dbReference type="Proteomes" id="UP001231362">
    <property type="component" value="Unassembled WGS sequence"/>
</dbReference>
<dbReference type="Pfam" id="PF13522">
    <property type="entry name" value="GATase_6"/>
    <property type="match status" value="1"/>
</dbReference>
<dbReference type="InterPro" id="IPR001347">
    <property type="entry name" value="SIS_dom"/>
</dbReference>
<keyword evidence="4 8" id="KW-0032">Aminotransferase</keyword>
<evidence type="ECO:0000256" key="4">
    <source>
        <dbReference type="ARBA" id="ARBA00022576"/>
    </source>
</evidence>
<feature type="active site" description="Nucleophile; for GATase activity" evidence="8">
    <location>
        <position position="2"/>
    </location>
</feature>
<reference evidence="11 12" key="1">
    <citation type="submission" date="2023-07" db="EMBL/GenBank/DDBJ databases">
        <title>Genomic Encyclopedia of Type Strains, Phase IV (KMG-IV): sequencing the most valuable type-strain genomes for metagenomic binning, comparative biology and taxonomic classification.</title>
        <authorList>
            <person name="Goeker M."/>
        </authorList>
    </citation>
    <scope>NUCLEOTIDE SEQUENCE [LARGE SCALE GENOMIC DNA]</scope>
    <source>
        <strain evidence="11 12">DSM 23948</strain>
    </source>
</reference>
<dbReference type="Pfam" id="PF01380">
    <property type="entry name" value="SIS"/>
    <property type="match status" value="2"/>
</dbReference>
<proteinExistence type="inferred from homology"/>
<evidence type="ECO:0000256" key="3">
    <source>
        <dbReference type="ARBA" id="ARBA00016090"/>
    </source>
</evidence>
<evidence type="ECO:0000256" key="6">
    <source>
        <dbReference type="ARBA" id="ARBA00022737"/>
    </source>
</evidence>
<feature type="active site" description="For Fru-6P isomerization activity" evidence="8">
    <location>
        <position position="595"/>
    </location>
</feature>
<dbReference type="PANTHER" id="PTHR10937">
    <property type="entry name" value="GLUCOSAMINE--FRUCTOSE-6-PHOSPHATE AMINOTRANSFERASE, ISOMERIZING"/>
    <property type="match status" value="1"/>
</dbReference>
<sequence>MCGIVGYIGNQDSKEILIKGLEKLEYRGYDSAGIAVANANGVHVFKEKGRIADLRKIVDEDMLARIGIGHTRWATHGVPSTLNAHPHQSASERLTLVHNGVIENYEQLKEEYLEGVALKSETDTEVIVQLIEIFLNDGLSIEEAFRKTLKAVKGSYAFALLDAETPDTIFVAKNKSPLLIGLGDGFNVVASDAMAMLQVTNQYVELMDKEMVIVKRDEVIIQTIDGDVMNRKPFTAELDASDIEKGTYPHYMLKEIDEQPLVIRKIVEEYRNENGVLSIDEEILAAMNEADRIYIIAAGTSYHAGLVGKQFIEKMAKIAVEVHISSEFGYNTPLLSERPLFVFISQSGETADSRAVLVKVKELGYKALTITNVPGSTLSREADYTLLLHAGPEIAVASTKAYTAQLAVLAILAEVTAVSRGFKPEMDLSKELGIIANAMEVLCDEKDEFESIAREFLTVTRNCFFIGRGIDFYVGLEGALKLKEISYIQAEGFAGGELKHGTIALIEEGTPVIALATQESVNLSIRGNVKEVVARGAYPCIISMKGLDMNGDSFVLPEVHELLTPLISVVPLQLISYYAALHRGCDVDKPRNLAKSVTVE</sequence>
<comment type="subunit">
    <text evidence="8">Homodimer.</text>
</comment>
<evidence type="ECO:0000256" key="2">
    <source>
        <dbReference type="ARBA" id="ARBA00012916"/>
    </source>
</evidence>
<dbReference type="EC" id="2.6.1.16" evidence="2 8"/>
<evidence type="ECO:0000256" key="8">
    <source>
        <dbReference type="HAMAP-Rule" id="MF_00164"/>
    </source>
</evidence>
<keyword evidence="7" id="KW-0315">Glutamine amidotransferase</keyword>
<dbReference type="EMBL" id="JAUSTU010000029">
    <property type="protein sequence ID" value="MDQ0157495.1"/>
    <property type="molecule type" value="Genomic_DNA"/>
</dbReference>
<feature type="domain" description="Glutamine amidotransferase type-2" evidence="9">
    <location>
        <begin position="2"/>
        <end position="217"/>
    </location>
</feature>
<dbReference type="Gene3D" id="3.40.50.10490">
    <property type="entry name" value="Glucose-6-phosphate isomerase like protein, domain 1"/>
    <property type="match status" value="2"/>
</dbReference>
<evidence type="ECO:0000256" key="5">
    <source>
        <dbReference type="ARBA" id="ARBA00022679"/>
    </source>
</evidence>
<dbReference type="SUPFAM" id="SSF53697">
    <property type="entry name" value="SIS domain"/>
    <property type="match status" value="1"/>
</dbReference>
<evidence type="ECO:0000259" key="10">
    <source>
        <dbReference type="PROSITE" id="PS51464"/>
    </source>
</evidence>
<dbReference type="InterPro" id="IPR035490">
    <property type="entry name" value="GlmS/FrlB_SIS"/>
</dbReference>
<evidence type="ECO:0000256" key="7">
    <source>
        <dbReference type="ARBA" id="ARBA00022962"/>
    </source>
</evidence>
<keyword evidence="8" id="KW-0963">Cytoplasm</keyword>
<dbReference type="PANTHER" id="PTHR10937:SF0">
    <property type="entry name" value="GLUTAMINE--FRUCTOSE-6-PHOSPHATE TRANSAMINASE (ISOMERIZING)"/>
    <property type="match status" value="1"/>
</dbReference>
<comment type="caution">
    <text evidence="11">The sequence shown here is derived from an EMBL/GenBank/DDBJ whole genome shotgun (WGS) entry which is preliminary data.</text>
</comment>
<dbReference type="NCBIfam" id="TIGR01135">
    <property type="entry name" value="glmS"/>
    <property type="match status" value="1"/>
</dbReference>
<evidence type="ECO:0000313" key="11">
    <source>
        <dbReference type="EMBL" id="MDQ0157495.1"/>
    </source>
</evidence>
<dbReference type="NCBIfam" id="NF001484">
    <property type="entry name" value="PRK00331.1"/>
    <property type="match status" value="1"/>
</dbReference>
<dbReference type="InterPro" id="IPR029055">
    <property type="entry name" value="Ntn_hydrolases_N"/>
</dbReference>
<dbReference type="CDD" id="cd05008">
    <property type="entry name" value="SIS_GlmS_GlmD_1"/>
    <property type="match status" value="1"/>
</dbReference>
<comment type="function">
    <text evidence="8">Catalyzes the first step in hexosamine metabolism, converting fructose-6P into glucosamine-6P using glutamine as a nitrogen source.</text>
</comment>